<dbReference type="RefSeq" id="WP_350331655.1">
    <property type="nucleotide sequence ID" value="NZ_CP054719.1"/>
</dbReference>
<dbReference type="EMBL" id="CP054719">
    <property type="protein sequence ID" value="QOL20100.1"/>
    <property type="molecule type" value="Genomic_DNA"/>
</dbReference>
<dbReference type="KEGG" id="pbal:CPBP_00880"/>
<proteinExistence type="predicted"/>
<organism evidence="1 2">
    <name type="scientific">Candidatus Bodocaedibacter vickermanii</name>
    <dbReference type="NCBI Taxonomy" id="2741701"/>
    <lineage>
        <taxon>Bacteria</taxon>
        <taxon>Pseudomonadati</taxon>
        <taxon>Pseudomonadota</taxon>
        <taxon>Alphaproteobacteria</taxon>
        <taxon>Holosporales</taxon>
        <taxon>Candidatus Paracaedibacteraceae</taxon>
        <taxon>Candidatus Bodocaedibacter</taxon>
    </lineage>
</organism>
<evidence type="ECO:0000313" key="1">
    <source>
        <dbReference type="EMBL" id="QOL20100.1"/>
    </source>
</evidence>
<reference evidence="1 2" key="1">
    <citation type="submission" date="2020-06" db="EMBL/GenBank/DDBJ databases">
        <title>The endosymbiont of the kinetoplastid Bodo saltans is a Paracaedibacter-like alpha-proteobacterium possessing a putative toxin-antitoxin system.</title>
        <authorList>
            <person name="Midha S."/>
            <person name="Rigden D.J."/>
            <person name="Siozios S."/>
            <person name="Hurst G.D.D."/>
            <person name="Jackson A.P."/>
        </authorList>
    </citation>
    <scope>NUCLEOTIDE SEQUENCE [LARGE SCALE GENOMIC DNA]</scope>
    <source>
        <strain evidence="1">Lake Konstanz</strain>
    </source>
</reference>
<accession>A0A7L9RU06</accession>
<gene>
    <name evidence="1" type="ORF">CPBP_00880</name>
</gene>
<evidence type="ECO:0000313" key="2">
    <source>
        <dbReference type="Proteomes" id="UP000594001"/>
    </source>
</evidence>
<name>A0A7L9RU06_9PROT</name>
<keyword evidence="2" id="KW-1185">Reference proteome</keyword>
<sequence length="504" mass="56467">MLQRTLFALCLTVSALRAEEVSDPTFVDTAGMGKPRIPDSGKGNADVPPLLISRKLGIHSGYFPLPGNLSYSSSVAASLTNDISDGISFGFDRLDKAFKPDKFLSRFVLANIYYYATLPIHLINDMTRYHWATASRIAATGLQPEFWDLGVGTEKSIYHGNTIWGVWSAPLRAWKEDSFSRALSLKRYAPTVLANKEKLFTSEKASEHYDDAKLEANKDLAAQKYTDDKPSVTPEEHQKLTASVFKPQWDVVRLAAGYNDQSDHARELQQKAYWEEAHYMDAAHYLRARWFVPVLGLITTLQKDSRANQPSEQDTNLALLEHAYAAQNIELSSSKIAALSTLSILLSGSFYKTLRHSNWEYYDQGTQFYRAYEWYGFRIPDVVPYLNTQGLSYHVTTGYRISPTLAIPVCFEFQFIGEKTVEGSTGVMLRFPSLLNLDVQANVLISQEGVGGDLKASVTPWGSVCVEGGFAYHNSKTLDGKRHILSYKNGESDYEIFAKVSVVY</sequence>
<dbReference type="Proteomes" id="UP000594001">
    <property type="component" value="Chromosome"/>
</dbReference>
<dbReference type="AlphaFoldDB" id="A0A7L9RU06"/>
<protein>
    <submittedName>
        <fullName evidence="1">Uncharacterized protein</fullName>
    </submittedName>
</protein>